<feature type="binding site" evidence="14">
    <location>
        <position position="281"/>
    </location>
    <ligand>
        <name>Mg(2+)</name>
        <dbReference type="ChEBI" id="CHEBI:18420"/>
        <label>2</label>
    </ligand>
</feature>
<keyword evidence="5 15" id="KW-0547">Nucleotide-binding</keyword>
<dbReference type="Proteomes" id="UP000032120">
    <property type="component" value="Unassembled WGS sequence"/>
</dbReference>
<comment type="pathway">
    <text evidence="12">Cell wall biogenesis; peptidoglycan biosynthesis.</text>
</comment>
<dbReference type="Gene3D" id="3.30.1490.20">
    <property type="entry name" value="ATP-grasp fold, A domain"/>
    <property type="match status" value="1"/>
</dbReference>
<evidence type="ECO:0000256" key="14">
    <source>
        <dbReference type="PIRSR" id="PIRSR039102-3"/>
    </source>
</evidence>
<dbReference type="SUPFAM" id="SSF56059">
    <property type="entry name" value="Glutathione synthetase ATP-binding domain-like"/>
    <property type="match status" value="1"/>
</dbReference>
<dbReference type="InterPro" id="IPR011127">
    <property type="entry name" value="Dala_Dala_lig_N"/>
</dbReference>
<dbReference type="GO" id="GO:0009252">
    <property type="term" value="P:peptidoglycan biosynthetic process"/>
    <property type="evidence" value="ECO:0007669"/>
    <property type="project" value="UniProtKB-UniRule"/>
</dbReference>
<dbReference type="PROSITE" id="PS00844">
    <property type="entry name" value="DALA_DALA_LIGASE_2"/>
    <property type="match status" value="1"/>
</dbReference>
<dbReference type="PROSITE" id="PS50975">
    <property type="entry name" value="ATP_GRASP"/>
    <property type="match status" value="1"/>
</dbReference>
<dbReference type="EMBL" id="JXSQ01000003">
    <property type="protein sequence ID" value="KIP53430.1"/>
    <property type="molecule type" value="Genomic_DNA"/>
</dbReference>
<keyword evidence="18" id="KW-1185">Reference proteome</keyword>
<feature type="binding site" evidence="14">
    <location>
        <position position="283"/>
    </location>
    <ligand>
        <name>Mg(2+)</name>
        <dbReference type="ChEBI" id="CHEBI:18420"/>
        <label>2</label>
    </ligand>
</feature>
<evidence type="ECO:0000256" key="3">
    <source>
        <dbReference type="ARBA" id="ARBA00022598"/>
    </source>
</evidence>
<organism evidence="17 18">
    <name type="scientific">Leucobacter komagatae</name>
    <dbReference type="NCBI Taxonomy" id="55969"/>
    <lineage>
        <taxon>Bacteria</taxon>
        <taxon>Bacillati</taxon>
        <taxon>Actinomycetota</taxon>
        <taxon>Actinomycetes</taxon>
        <taxon>Micrococcales</taxon>
        <taxon>Microbacteriaceae</taxon>
        <taxon>Leucobacter</taxon>
    </lineage>
</organism>
<name>A0A0D0H8A6_9MICO</name>
<comment type="caution">
    <text evidence="17">The sequence shown here is derived from an EMBL/GenBank/DDBJ whole genome shotgun (WGS) entry which is preliminary data.</text>
</comment>
<dbReference type="PANTHER" id="PTHR23132:SF25">
    <property type="entry name" value="D-ALANINE--D-ALANINE LIGASE A"/>
    <property type="match status" value="1"/>
</dbReference>
<dbReference type="RefSeq" id="WP_042543169.1">
    <property type="nucleotide sequence ID" value="NZ_JXSQ01000003.1"/>
</dbReference>
<keyword evidence="8 12" id="KW-0133">Cell shape</keyword>
<evidence type="ECO:0000256" key="15">
    <source>
        <dbReference type="PROSITE-ProRule" id="PRU00409"/>
    </source>
</evidence>
<comment type="subcellular location">
    <subcellularLocation>
        <location evidence="12">Cytoplasm</location>
    </subcellularLocation>
</comment>
<feature type="active site" evidence="13">
    <location>
        <position position="157"/>
    </location>
</feature>
<evidence type="ECO:0000256" key="11">
    <source>
        <dbReference type="ARBA" id="ARBA00023316"/>
    </source>
</evidence>
<dbReference type="InterPro" id="IPR013815">
    <property type="entry name" value="ATP_grasp_subdomain_1"/>
</dbReference>
<comment type="cofactor">
    <cofactor evidence="14">
        <name>Mg(2+)</name>
        <dbReference type="ChEBI" id="CHEBI:18420"/>
    </cofactor>
    <cofactor evidence="14">
        <name>Mn(2+)</name>
        <dbReference type="ChEBI" id="CHEBI:29035"/>
    </cofactor>
    <text evidence="14">Binds 2 magnesium or manganese ions per subunit.</text>
</comment>
<dbReference type="NCBIfam" id="NF002378">
    <property type="entry name" value="PRK01372.1"/>
    <property type="match status" value="1"/>
</dbReference>
<dbReference type="Gene3D" id="3.40.50.20">
    <property type="match status" value="1"/>
</dbReference>
<keyword evidence="6 15" id="KW-0067">ATP-binding</keyword>
<comment type="similarity">
    <text evidence="2 12">Belongs to the D-alanine--D-alanine ligase family.</text>
</comment>
<dbReference type="InterPro" id="IPR005905">
    <property type="entry name" value="D_ala_D_ala"/>
</dbReference>
<dbReference type="Gene3D" id="3.30.470.20">
    <property type="entry name" value="ATP-grasp fold, B domain"/>
    <property type="match status" value="1"/>
</dbReference>
<feature type="domain" description="ATP-grasp" evidence="16">
    <location>
        <begin position="116"/>
        <end position="314"/>
    </location>
</feature>
<comment type="cofactor">
    <cofactor evidence="1">
        <name>Mn(2+)</name>
        <dbReference type="ChEBI" id="CHEBI:29035"/>
    </cofactor>
</comment>
<evidence type="ECO:0000256" key="10">
    <source>
        <dbReference type="ARBA" id="ARBA00023211"/>
    </source>
</evidence>
<dbReference type="AlphaFoldDB" id="A0A0D0H8A6"/>
<keyword evidence="10 14" id="KW-0464">Manganese</keyword>
<evidence type="ECO:0000256" key="7">
    <source>
        <dbReference type="ARBA" id="ARBA00022842"/>
    </source>
</evidence>
<evidence type="ECO:0000256" key="1">
    <source>
        <dbReference type="ARBA" id="ARBA00001936"/>
    </source>
</evidence>
<evidence type="ECO:0000256" key="4">
    <source>
        <dbReference type="ARBA" id="ARBA00022723"/>
    </source>
</evidence>
<keyword evidence="4 14" id="KW-0479">Metal-binding</keyword>
<comment type="function">
    <text evidence="12">Cell wall formation.</text>
</comment>
<evidence type="ECO:0000256" key="9">
    <source>
        <dbReference type="ARBA" id="ARBA00022984"/>
    </source>
</evidence>
<feature type="active site" evidence="13">
    <location>
        <position position="17"/>
    </location>
</feature>
<dbReference type="UniPathway" id="UPA00219"/>
<dbReference type="EC" id="6.3.2.4" evidence="12"/>
<dbReference type="GO" id="GO:0008360">
    <property type="term" value="P:regulation of cell shape"/>
    <property type="evidence" value="ECO:0007669"/>
    <property type="project" value="UniProtKB-KW"/>
</dbReference>
<evidence type="ECO:0000256" key="5">
    <source>
        <dbReference type="ARBA" id="ARBA00022741"/>
    </source>
</evidence>
<feature type="binding site" evidence="14">
    <location>
        <position position="269"/>
    </location>
    <ligand>
        <name>Mg(2+)</name>
        <dbReference type="ChEBI" id="CHEBI:18420"/>
        <label>1</label>
    </ligand>
</feature>
<dbReference type="Pfam" id="PF01820">
    <property type="entry name" value="Dala_Dala_lig_N"/>
    <property type="match status" value="1"/>
</dbReference>
<evidence type="ECO:0000256" key="12">
    <source>
        <dbReference type="HAMAP-Rule" id="MF_00047"/>
    </source>
</evidence>
<accession>A0A0D0H8A6</accession>
<dbReference type="GO" id="GO:0005829">
    <property type="term" value="C:cytosol"/>
    <property type="evidence" value="ECO:0007669"/>
    <property type="project" value="TreeGrafter"/>
</dbReference>
<keyword evidence="3 12" id="KW-0436">Ligase</keyword>
<keyword evidence="11 12" id="KW-0961">Cell wall biogenesis/degradation</keyword>
<keyword evidence="9 12" id="KW-0573">Peptidoglycan synthesis</keyword>
<gene>
    <name evidence="12" type="primary">ddl</name>
    <name evidence="17" type="ORF">SD72_03160</name>
</gene>
<dbReference type="PANTHER" id="PTHR23132">
    <property type="entry name" value="D-ALANINE--D-ALANINE LIGASE"/>
    <property type="match status" value="1"/>
</dbReference>
<comment type="catalytic activity">
    <reaction evidence="12">
        <text>2 D-alanine + ATP = D-alanyl-D-alanine + ADP + phosphate + H(+)</text>
        <dbReference type="Rhea" id="RHEA:11224"/>
        <dbReference type="ChEBI" id="CHEBI:15378"/>
        <dbReference type="ChEBI" id="CHEBI:30616"/>
        <dbReference type="ChEBI" id="CHEBI:43474"/>
        <dbReference type="ChEBI" id="CHEBI:57416"/>
        <dbReference type="ChEBI" id="CHEBI:57822"/>
        <dbReference type="ChEBI" id="CHEBI:456216"/>
        <dbReference type="EC" id="6.3.2.4"/>
    </reaction>
</comment>
<protein>
    <recommendedName>
        <fullName evidence="12">D-alanine--D-alanine ligase</fullName>
        <ecNumber evidence="12">6.3.2.4</ecNumber>
    </recommendedName>
    <alternativeName>
        <fullName evidence="12">D-Ala-D-Ala ligase</fullName>
    </alternativeName>
    <alternativeName>
        <fullName evidence="12">D-alanylalanine synthetase</fullName>
    </alternativeName>
</protein>
<dbReference type="InterPro" id="IPR011761">
    <property type="entry name" value="ATP-grasp"/>
</dbReference>
<sequence length="324" mass="33895">MSGTQHVMVIGGGANAEHEVSLGSAAAVREALAASGRTVTGLAIRRDGEWETLSGERISLAAAIQRMRESDVVFPALHGEGTEDGTFAGLLEIVGVPYVGSGVRAGALAMDKWAAKLIATELGIATAQGVLIDGEQVCGDPAGLPFPVMVKPVASGSSYGATRVDSSAELTAAIEHARTFDDRVLIETFVVGREVDIAVLRGADGTLHISQPLEIGKDADAVFDTALKYDAEPDFVVPAPLTAEEGEAMRTAARALFVALGCDGVARVDFFIQGAEIVFNEINTMPGMTQLSQVPRMFAVDGVSFPELVAWLVEGALARRTRTS</sequence>
<keyword evidence="12" id="KW-0963">Cytoplasm</keyword>
<dbReference type="InterPro" id="IPR016185">
    <property type="entry name" value="PreATP-grasp_dom_sf"/>
</dbReference>
<dbReference type="Pfam" id="PF07478">
    <property type="entry name" value="Dala_Dala_lig_C"/>
    <property type="match status" value="1"/>
</dbReference>
<dbReference type="SUPFAM" id="SSF52440">
    <property type="entry name" value="PreATP-grasp domain"/>
    <property type="match status" value="1"/>
</dbReference>
<evidence type="ECO:0000256" key="8">
    <source>
        <dbReference type="ARBA" id="ARBA00022960"/>
    </source>
</evidence>
<dbReference type="GO" id="GO:0071555">
    <property type="term" value="P:cell wall organization"/>
    <property type="evidence" value="ECO:0007669"/>
    <property type="project" value="UniProtKB-KW"/>
</dbReference>
<dbReference type="HAMAP" id="MF_00047">
    <property type="entry name" value="Dala_Dala_lig"/>
    <property type="match status" value="1"/>
</dbReference>
<dbReference type="GO" id="GO:0046872">
    <property type="term" value="F:metal ion binding"/>
    <property type="evidence" value="ECO:0007669"/>
    <property type="project" value="UniProtKB-KW"/>
</dbReference>
<keyword evidence="7 14" id="KW-0460">Magnesium</keyword>
<dbReference type="InterPro" id="IPR000291">
    <property type="entry name" value="D-Ala_lig_Van_CS"/>
</dbReference>
<dbReference type="InterPro" id="IPR011095">
    <property type="entry name" value="Dala_Dala_lig_C"/>
</dbReference>
<dbReference type="GO" id="GO:0005524">
    <property type="term" value="F:ATP binding"/>
    <property type="evidence" value="ECO:0007669"/>
    <property type="project" value="UniProtKB-UniRule"/>
</dbReference>
<evidence type="ECO:0000313" key="18">
    <source>
        <dbReference type="Proteomes" id="UP000032120"/>
    </source>
</evidence>
<evidence type="ECO:0000256" key="2">
    <source>
        <dbReference type="ARBA" id="ARBA00010871"/>
    </source>
</evidence>
<dbReference type="GO" id="GO:0008716">
    <property type="term" value="F:D-alanine-D-alanine ligase activity"/>
    <property type="evidence" value="ECO:0007669"/>
    <property type="project" value="UniProtKB-UniRule"/>
</dbReference>
<proteinExistence type="inferred from homology"/>
<dbReference type="NCBIfam" id="TIGR01205">
    <property type="entry name" value="D_ala_D_alaTIGR"/>
    <property type="match status" value="1"/>
</dbReference>
<evidence type="ECO:0000313" key="17">
    <source>
        <dbReference type="EMBL" id="KIP53430.1"/>
    </source>
</evidence>
<feature type="active site" evidence="13">
    <location>
        <position position="292"/>
    </location>
</feature>
<feature type="binding site" evidence="14">
    <location>
        <position position="281"/>
    </location>
    <ligand>
        <name>Mg(2+)</name>
        <dbReference type="ChEBI" id="CHEBI:18420"/>
        <label>1</label>
    </ligand>
</feature>
<reference evidence="17 18" key="1">
    <citation type="submission" date="2015-01" db="EMBL/GenBank/DDBJ databases">
        <title>Draft genome sequence of Leucobacter komagatae strain VKM ST2845.</title>
        <authorList>
            <person name="Karlyshev A.V."/>
            <person name="Kudryashova E.B."/>
        </authorList>
    </citation>
    <scope>NUCLEOTIDE SEQUENCE [LARGE SCALE GENOMIC DNA]</scope>
    <source>
        <strain evidence="17 18">VKM ST2845</strain>
    </source>
</reference>
<evidence type="ECO:0000256" key="13">
    <source>
        <dbReference type="PIRSR" id="PIRSR039102-1"/>
    </source>
</evidence>
<evidence type="ECO:0000256" key="6">
    <source>
        <dbReference type="ARBA" id="ARBA00022840"/>
    </source>
</evidence>
<dbReference type="PIRSF" id="PIRSF039102">
    <property type="entry name" value="Ddl/VanB"/>
    <property type="match status" value="1"/>
</dbReference>
<dbReference type="OrthoDB" id="9813261at2"/>
<evidence type="ECO:0000259" key="16">
    <source>
        <dbReference type="PROSITE" id="PS50975"/>
    </source>
</evidence>